<feature type="compositionally biased region" description="Low complexity" evidence="1">
    <location>
        <begin position="59"/>
        <end position="68"/>
    </location>
</feature>
<dbReference type="RefSeq" id="WP_179577228.1">
    <property type="nucleotide sequence ID" value="NZ_JACCFM010000001.1"/>
</dbReference>
<evidence type="ECO:0000313" key="3">
    <source>
        <dbReference type="Proteomes" id="UP000537260"/>
    </source>
</evidence>
<accession>A0A7Z0EB10</accession>
<name>A0A7Z0EB10_9MICO</name>
<feature type="region of interest" description="Disordered" evidence="1">
    <location>
        <begin position="1"/>
        <end position="83"/>
    </location>
</feature>
<keyword evidence="3" id="KW-1185">Reference proteome</keyword>
<organism evidence="2 3">
    <name type="scientific">Glaciibacter psychrotolerans</name>
    <dbReference type="NCBI Taxonomy" id="670054"/>
    <lineage>
        <taxon>Bacteria</taxon>
        <taxon>Bacillati</taxon>
        <taxon>Actinomycetota</taxon>
        <taxon>Actinomycetes</taxon>
        <taxon>Micrococcales</taxon>
        <taxon>Microbacteriaceae</taxon>
        <taxon>Glaciibacter</taxon>
    </lineage>
</organism>
<dbReference type="Proteomes" id="UP000537260">
    <property type="component" value="Unassembled WGS sequence"/>
</dbReference>
<evidence type="ECO:0000256" key="1">
    <source>
        <dbReference type="SAM" id="MobiDB-lite"/>
    </source>
</evidence>
<gene>
    <name evidence="2" type="ORF">HNR05_000091</name>
</gene>
<evidence type="ECO:0000313" key="2">
    <source>
        <dbReference type="EMBL" id="NYJ18300.1"/>
    </source>
</evidence>
<comment type="caution">
    <text evidence="2">The sequence shown here is derived from an EMBL/GenBank/DDBJ whole genome shotgun (WGS) entry which is preliminary data.</text>
</comment>
<reference evidence="2 3" key="1">
    <citation type="submission" date="2020-07" db="EMBL/GenBank/DDBJ databases">
        <title>Sequencing the genomes of 1000 actinobacteria strains.</title>
        <authorList>
            <person name="Klenk H.-P."/>
        </authorList>
    </citation>
    <scope>NUCLEOTIDE SEQUENCE [LARGE SCALE GENOMIC DNA]</scope>
    <source>
        <strain evidence="2 3">LI1</strain>
    </source>
</reference>
<dbReference type="EMBL" id="JACCFM010000001">
    <property type="protein sequence ID" value="NYJ18300.1"/>
    <property type="molecule type" value="Genomic_DNA"/>
</dbReference>
<feature type="compositionally biased region" description="Basic and acidic residues" evidence="1">
    <location>
        <begin position="1"/>
        <end position="19"/>
    </location>
</feature>
<proteinExistence type="predicted"/>
<dbReference type="AlphaFoldDB" id="A0A7Z0EB10"/>
<sequence length="83" mass="8857">MSGDEPRPDAPADVQHGETARQPIVKAAGRARRARLEPAPNTDPSPDVPVPREEGGVASGVPGAPAPRGENDDRLRQDRPPHW</sequence>
<feature type="compositionally biased region" description="Basic and acidic residues" evidence="1">
    <location>
        <begin position="69"/>
        <end position="83"/>
    </location>
</feature>
<protein>
    <submittedName>
        <fullName evidence="2">Uncharacterized protein</fullName>
    </submittedName>
</protein>